<reference evidence="1 2" key="1">
    <citation type="submission" date="2016-10" db="EMBL/GenBank/DDBJ databases">
        <authorList>
            <person name="Varghese N."/>
            <person name="Submissions S."/>
        </authorList>
    </citation>
    <scope>NUCLEOTIDE SEQUENCE [LARGE SCALE GENOMIC DNA]</scope>
    <source>
        <strain evidence="1 2">DSM 9169</strain>
    </source>
</reference>
<accession>A0ABY0VCV0</accession>
<gene>
    <name evidence="1" type="ORF">SAMN04489714_2100</name>
</gene>
<keyword evidence="2" id="KW-1185">Reference proteome</keyword>
<organism evidence="1 2">
    <name type="scientific">Schaalia radingae</name>
    <dbReference type="NCBI Taxonomy" id="131110"/>
    <lineage>
        <taxon>Bacteria</taxon>
        <taxon>Bacillati</taxon>
        <taxon>Actinomycetota</taxon>
        <taxon>Actinomycetes</taxon>
        <taxon>Actinomycetales</taxon>
        <taxon>Actinomycetaceae</taxon>
        <taxon>Schaalia</taxon>
    </lineage>
</organism>
<sequence>MIRKYASPLQDPCTFQWNNPRQMTDAEIKAEEEEMGICIPRPGPEKDWVGNRVSECLDRGLPFDTSDLTREYRRLKSEGKP</sequence>
<name>A0ABY0VCV0_9ACTO</name>
<proteinExistence type="predicted"/>
<protein>
    <submittedName>
        <fullName evidence="1">Uncharacterized protein</fullName>
    </submittedName>
</protein>
<evidence type="ECO:0000313" key="2">
    <source>
        <dbReference type="Proteomes" id="UP000198976"/>
    </source>
</evidence>
<evidence type="ECO:0000313" key="1">
    <source>
        <dbReference type="EMBL" id="SDU09038.1"/>
    </source>
</evidence>
<dbReference type="Proteomes" id="UP000198976">
    <property type="component" value="Chromosome I"/>
</dbReference>
<dbReference type="EMBL" id="LT629792">
    <property type="protein sequence ID" value="SDU09038.1"/>
    <property type="molecule type" value="Genomic_DNA"/>
</dbReference>